<feature type="compositionally biased region" description="Polar residues" evidence="2">
    <location>
        <begin position="98"/>
        <end position="110"/>
    </location>
</feature>
<evidence type="ECO:0000256" key="2">
    <source>
        <dbReference type="SAM" id="MobiDB-lite"/>
    </source>
</evidence>
<feature type="compositionally biased region" description="Low complexity" evidence="2">
    <location>
        <begin position="205"/>
        <end position="220"/>
    </location>
</feature>
<feature type="region of interest" description="Disordered" evidence="2">
    <location>
        <begin position="497"/>
        <end position="580"/>
    </location>
</feature>
<sequence length="625" mass="63223">MLLLAGGSSCLKVVWVGSSLGPRFPAAAAGRGLQTMEAEPMEHISCGKCSTVNQVPYGLEQFRCHTCRCLVSIAREPSAACAAASTSAQYLEGLQDTQQQTRGNAASGTVSAAPPAAERKGSGSSGGGGFFGNLQKKMQKVVRSFESGIDGGSKPDPTPTTFDPPKRLAPQLTAEEEQLQWALNASLEEVSRQHGAPPAQEVEDPSSAPAAVNSAAGNDMQAAAARAARRLRAAEDRAKRAEDNLAALQAQSSDVTRLPCAACEMGRLCCWQPAERAALKHQLEDNEGLIKGLTEQLDVVNGKLSKQLQRCTALEKALAAAQQAAVAARTGEAGEAGFEAEEAEMEYRGTIAQLLARIAELEGTLLRATHFAPQVDEEPDTPEASAVEAAAGAAEPAECAKKLPQPASALDRGCAAADPDVPDSPDEPDLGQRAAAPEVAKAAEASAAQSATRADGLAEREAPPVPGEVVGPVVEEGADIAPPAEAPAAAGAPCEGAAAAKAEAEDAPVEAEASAPPVVGQARASEGEGAEARWVAGPSTAAEGWQHEAPAATDASAEAGATAPSEAAGESPPATPAAGLAGEAVAEAVLAEAVATAPAAASRHGTSEGEARQVRPALEPPAATG</sequence>
<dbReference type="PROSITE" id="PS50330">
    <property type="entry name" value="UIM"/>
    <property type="match status" value="1"/>
</dbReference>
<feature type="compositionally biased region" description="Acidic residues" evidence="2">
    <location>
        <begin position="420"/>
        <end position="429"/>
    </location>
</feature>
<accession>A0A7S4QAL2</accession>
<keyword evidence="1" id="KW-0175">Coiled coil</keyword>
<name>A0A7S4QAL2_9DINO</name>
<feature type="coiled-coil region" evidence="1">
    <location>
        <begin position="224"/>
        <end position="324"/>
    </location>
</feature>
<dbReference type="InterPro" id="IPR003903">
    <property type="entry name" value="UIM_dom"/>
</dbReference>
<organism evidence="3">
    <name type="scientific">Alexandrium monilatum</name>
    <dbReference type="NCBI Taxonomy" id="311494"/>
    <lineage>
        <taxon>Eukaryota</taxon>
        <taxon>Sar</taxon>
        <taxon>Alveolata</taxon>
        <taxon>Dinophyceae</taxon>
        <taxon>Gonyaulacales</taxon>
        <taxon>Pyrocystaceae</taxon>
        <taxon>Alexandrium</taxon>
    </lineage>
</organism>
<feature type="region of interest" description="Disordered" evidence="2">
    <location>
        <begin position="595"/>
        <end position="625"/>
    </location>
</feature>
<feature type="compositionally biased region" description="Low complexity" evidence="2">
    <location>
        <begin position="383"/>
        <end position="392"/>
    </location>
</feature>
<dbReference type="EMBL" id="HBNR01025545">
    <property type="protein sequence ID" value="CAE4577585.1"/>
    <property type="molecule type" value="Transcribed_RNA"/>
</dbReference>
<evidence type="ECO:0000256" key="1">
    <source>
        <dbReference type="SAM" id="Coils"/>
    </source>
</evidence>
<reference evidence="3" key="1">
    <citation type="submission" date="2021-01" db="EMBL/GenBank/DDBJ databases">
        <authorList>
            <person name="Corre E."/>
            <person name="Pelletier E."/>
            <person name="Niang G."/>
            <person name="Scheremetjew M."/>
            <person name="Finn R."/>
            <person name="Kale V."/>
            <person name="Holt S."/>
            <person name="Cochrane G."/>
            <person name="Meng A."/>
            <person name="Brown T."/>
            <person name="Cohen L."/>
        </authorList>
    </citation>
    <scope>NUCLEOTIDE SEQUENCE</scope>
    <source>
        <strain evidence="3">CCMP3105</strain>
    </source>
</reference>
<feature type="region of interest" description="Disordered" evidence="2">
    <location>
        <begin position="189"/>
        <end position="220"/>
    </location>
</feature>
<feature type="region of interest" description="Disordered" evidence="2">
    <location>
        <begin position="146"/>
        <end position="167"/>
    </location>
</feature>
<dbReference type="AlphaFoldDB" id="A0A7S4QAL2"/>
<protein>
    <submittedName>
        <fullName evidence="3">Uncharacterized protein</fullName>
    </submittedName>
</protein>
<proteinExistence type="predicted"/>
<feature type="compositionally biased region" description="Low complexity" evidence="2">
    <location>
        <begin position="549"/>
        <end position="580"/>
    </location>
</feature>
<feature type="region of interest" description="Disordered" evidence="2">
    <location>
        <begin position="98"/>
        <end position="132"/>
    </location>
</feature>
<feature type="region of interest" description="Disordered" evidence="2">
    <location>
        <begin position="410"/>
        <end position="470"/>
    </location>
</feature>
<feature type="compositionally biased region" description="Low complexity" evidence="2">
    <location>
        <begin position="432"/>
        <end position="454"/>
    </location>
</feature>
<feature type="region of interest" description="Disordered" evidence="2">
    <location>
        <begin position="373"/>
        <end position="392"/>
    </location>
</feature>
<gene>
    <name evidence="3" type="ORF">AMON00008_LOCUS17205</name>
</gene>
<evidence type="ECO:0000313" key="3">
    <source>
        <dbReference type="EMBL" id="CAE4577585.1"/>
    </source>
</evidence>